<accession>A0ABP8V4S2</accession>
<evidence type="ECO:0000313" key="3">
    <source>
        <dbReference type="EMBL" id="GAA4650806.1"/>
    </source>
</evidence>
<reference evidence="4" key="1">
    <citation type="journal article" date="2019" name="Int. J. Syst. Evol. Microbiol.">
        <title>The Global Catalogue of Microorganisms (GCM) 10K type strain sequencing project: providing services to taxonomists for standard genome sequencing and annotation.</title>
        <authorList>
            <consortium name="The Broad Institute Genomics Platform"/>
            <consortium name="The Broad Institute Genome Sequencing Center for Infectious Disease"/>
            <person name="Wu L."/>
            <person name="Ma J."/>
        </authorList>
    </citation>
    <scope>NUCLEOTIDE SEQUENCE [LARGE SCALE GENOMIC DNA]</scope>
    <source>
        <strain evidence="4">JCM 17805</strain>
    </source>
</reference>
<sequence>MDSVEEIIERMRQACGVNSDVELAKYLGLSRSNAISSWKTRGSKPYAYCEIVSEQEGVTMDWLLTGKEPKHRGKMTTALDQQEMRLLDMIEQLSEENRREILSRIESMYSANQQAKRIEELESRLMELSKKIS</sequence>
<dbReference type="RefSeq" id="WP_345197053.1">
    <property type="nucleotide sequence ID" value="NZ_BAABFL010000422.1"/>
</dbReference>
<evidence type="ECO:0000313" key="4">
    <source>
        <dbReference type="Proteomes" id="UP001500604"/>
    </source>
</evidence>
<evidence type="ECO:0000259" key="2">
    <source>
        <dbReference type="Pfam" id="PF07022"/>
    </source>
</evidence>
<proteinExistence type="predicted"/>
<comment type="caution">
    <text evidence="3">The sequence shown here is derived from an EMBL/GenBank/DDBJ whole genome shotgun (WGS) entry which is preliminary data.</text>
</comment>
<organism evidence="3 4">
    <name type="scientific">Kistimonas scapharcae</name>
    <dbReference type="NCBI Taxonomy" id="1036133"/>
    <lineage>
        <taxon>Bacteria</taxon>
        <taxon>Pseudomonadati</taxon>
        <taxon>Pseudomonadota</taxon>
        <taxon>Gammaproteobacteria</taxon>
        <taxon>Oceanospirillales</taxon>
        <taxon>Endozoicomonadaceae</taxon>
        <taxon>Kistimonas</taxon>
    </lineage>
</organism>
<keyword evidence="1" id="KW-0175">Coiled coil</keyword>
<dbReference type="Proteomes" id="UP001500604">
    <property type="component" value="Unassembled WGS sequence"/>
</dbReference>
<gene>
    <name evidence="3" type="ORF">GCM10023116_30890</name>
</gene>
<name>A0ABP8V4S2_9GAMM</name>
<protein>
    <recommendedName>
        <fullName evidence="2">Bacteriophage CI repressor N-terminal domain-containing protein</fullName>
    </recommendedName>
</protein>
<feature type="domain" description="Bacteriophage CI repressor N-terminal" evidence="2">
    <location>
        <begin position="7"/>
        <end position="69"/>
    </location>
</feature>
<feature type="coiled-coil region" evidence="1">
    <location>
        <begin position="79"/>
        <end position="131"/>
    </location>
</feature>
<dbReference type="InterPro" id="IPR010744">
    <property type="entry name" value="Phage_CI_N"/>
</dbReference>
<dbReference type="InterPro" id="IPR010982">
    <property type="entry name" value="Lambda_DNA-bd_dom_sf"/>
</dbReference>
<keyword evidence="4" id="KW-1185">Reference proteome</keyword>
<evidence type="ECO:0000256" key="1">
    <source>
        <dbReference type="SAM" id="Coils"/>
    </source>
</evidence>
<dbReference type="Gene3D" id="1.10.260.40">
    <property type="entry name" value="lambda repressor-like DNA-binding domains"/>
    <property type="match status" value="1"/>
</dbReference>
<dbReference type="Pfam" id="PF07022">
    <property type="entry name" value="Phage_CI_repr"/>
    <property type="match status" value="1"/>
</dbReference>
<dbReference type="EMBL" id="BAABFL010000422">
    <property type="protein sequence ID" value="GAA4650806.1"/>
    <property type="molecule type" value="Genomic_DNA"/>
</dbReference>